<dbReference type="Proteomes" id="UP000010552">
    <property type="component" value="Unassembled WGS sequence"/>
</dbReference>
<dbReference type="InParanoid" id="L5L2W0"/>
<dbReference type="EMBL" id="KB030347">
    <property type="protein sequence ID" value="ELK18069.1"/>
    <property type="molecule type" value="Genomic_DNA"/>
</dbReference>
<dbReference type="AlphaFoldDB" id="L5L2W0"/>
<evidence type="ECO:0000313" key="1">
    <source>
        <dbReference type="EMBL" id="ELK18069.1"/>
    </source>
</evidence>
<accession>L5L2W0</accession>
<sequence>MSRVKGGYTQLGLSSAALQFSANLGRCVEKERVGNGLLFQWLAYCFPVISHMTGNRLLGKFSPKHFTLSPEQEKKWLDWDEQLARTISLEVTPPLAIKADDTKKQTQKFCLSGDCSSPISYDE</sequence>
<name>L5L2W0_PTEAL</name>
<gene>
    <name evidence="1" type="ORF">PAL_GLEAN10006518</name>
</gene>
<proteinExistence type="predicted"/>
<organism evidence="1 2">
    <name type="scientific">Pteropus alecto</name>
    <name type="common">Black flying fox</name>
    <dbReference type="NCBI Taxonomy" id="9402"/>
    <lineage>
        <taxon>Eukaryota</taxon>
        <taxon>Metazoa</taxon>
        <taxon>Chordata</taxon>
        <taxon>Craniata</taxon>
        <taxon>Vertebrata</taxon>
        <taxon>Euteleostomi</taxon>
        <taxon>Mammalia</taxon>
        <taxon>Eutheria</taxon>
        <taxon>Laurasiatheria</taxon>
        <taxon>Chiroptera</taxon>
        <taxon>Yinpterochiroptera</taxon>
        <taxon>Pteropodoidea</taxon>
        <taxon>Pteropodidae</taxon>
        <taxon>Pteropodinae</taxon>
        <taxon>Pteropus</taxon>
    </lineage>
</organism>
<reference evidence="2" key="1">
    <citation type="journal article" date="2013" name="Science">
        <title>Comparative analysis of bat genomes provides insight into the evolution of flight and immunity.</title>
        <authorList>
            <person name="Zhang G."/>
            <person name="Cowled C."/>
            <person name="Shi Z."/>
            <person name="Huang Z."/>
            <person name="Bishop-Lilly K.A."/>
            <person name="Fang X."/>
            <person name="Wynne J.W."/>
            <person name="Xiong Z."/>
            <person name="Baker M.L."/>
            <person name="Zhao W."/>
            <person name="Tachedjian M."/>
            <person name="Zhu Y."/>
            <person name="Zhou P."/>
            <person name="Jiang X."/>
            <person name="Ng J."/>
            <person name="Yang L."/>
            <person name="Wu L."/>
            <person name="Xiao J."/>
            <person name="Feng Y."/>
            <person name="Chen Y."/>
            <person name="Sun X."/>
            <person name="Zhang Y."/>
            <person name="Marsh G.A."/>
            <person name="Crameri G."/>
            <person name="Broder C.C."/>
            <person name="Frey K.G."/>
            <person name="Wang L.F."/>
            <person name="Wang J."/>
        </authorList>
    </citation>
    <scope>NUCLEOTIDE SEQUENCE [LARGE SCALE GENOMIC DNA]</scope>
</reference>
<keyword evidence="2" id="KW-1185">Reference proteome</keyword>
<evidence type="ECO:0000313" key="2">
    <source>
        <dbReference type="Proteomes" id="UP000010552"/>
    </source>
</evidence>
<protein>
    <submittedName>
        <fullName evidence="1">Uncharacterized protein</fullName>
    </submittedName>
</protein>